<dbReference type="PANTHER" id="PTHR48100">
    <property type="entry name" value="BROAD-SPECIFICITY PHOSPHATASE YOR283W-RELATED"/>
    <property type="match status" value="1"/>
</dbReference>
<dbReference type="SUPFAM" id="SSF53254">
    <property type="entry name" value="Phosphoglycerate mutase-like"/>
    <property type="match status" value="1"/>
</dbReference>
<evidence type="ECO:0000313" key="3">
    <source>
        <dbReference type="Proteomes" id="UP001224775"/>
    </source>
</evidence>
<organism evidence="2 3">
    <name type="scientific">Skeletonema marinoi</name>
    <dbReference type="NCBI Taxonomy" id="267567"/>
    <lineage>
        <taxon>Eukaryota</taxon>
        <taxon>Sar</taxon>
        <taxon>Stramenopiles</taxon>
        <taxon>Ochrophyta</taxon>
        <taxon>Bacillariophyta</taxon>
        <taxon>Coscinodiscophyceae</taxon>
        <taxon>Thalassiosirophycidae</taxon>
        <taxon>Thalassiosirales</taxon>
        <taxon>Skeletonemataceae</taxon>
        <taxon>Skeletonema</taxon>
        <taxon>Skeletonema marinoi-dohrnii complex</taxon>
    </lineage>
</organism>
<sequence>MMIRPPLAFIQMALSASPSAAAAAAQRIHHHASNLRTASLPSSALRQQAEEAMKATTPPKRHASIISENTTVENDTNKPMPEPLLPPKRVLIVRHGQAQHNPRAEAAREAGCAFDEFLRLMELDDAHDAELTDLGENQAQTARERYALSDVELVVSSPLSRALRTADLVHPPSESSESAKRRRIAIEHFREINGKLLNAQRRPRSDLVQKFPHWCFQAIPELDESWTEELESREDCSERGYRGLLWVLQQPEQNVLLVGHVVF</sequence>
<name>A0AAD8XYM0_9STRA</name>
<dbReference type="InterPro" id="IPR050275">
    <property type="entry name" value="PGM_Phosphatase"/>
</dbReference>
<dbReference type="CDD" id="cd07067">
    <property type="entry name" value="HP_PGM_like"/>
    <property type="match status" value="1"/>
</dbReference>
<keyword evidence="2" id="KW-0378">Hydrolase</keyword>
<dbReference type="EC" id="3.1.3.-" evidence="2"/>
<dbReference type="Proteomes" id="UP001224775">
    <property type="component" value="Unassembled WGS sequence"/>
</dbReference>
<keyword evidence="3" id="KW-1185">Reference proteome</keyword>
<dbReference type="AlphaFoldDB" id="A0AAD8XYM0"/>
<accession>A0AAD8XYM0</accession>
<evidence type="ECO:0000313" key="2">
    <source>
        <dbReference type="EMBL" id="KAK1736127.1"/>
    </source>
</evidence>
<dbReference type="GO" id="GO:0016791">
    <property type="term" value="F:phosphatase activity"/>
    <property type="evidence" value="ECO:0007669"/>
    <property type="project" value="TreeGrafter"/>
</dbReference>
<dbReference type="Pfam" id="PF00300">
    <property type="entry name" value="His_Phos_1"/>
    <property type="match status" value="1"/>
</dbReference>
<gene>
    <name evidence="2" type="ORF">QTG54_013263</name>
</gene>
<dbReference type="Gene3D" id="3.40.50.1240">
    <property type="entry name" value="Phosphoglycerate mutase-like"/>
    <property type="match status" value="1"/>
</dbReference>
<proteinExistence type="predicted"/>
<dbReference type="PANTHER" id="PTHR48100:SF1">
    <property type="entry name" value="HISTIDINE PHOSPHATASE FAMILY PROTEIN-RELATED"/>
    <property type="match status" value="1"/>
</dbReference>
<feature type="region of interest" description="Disordered" evidence="1">
    <location>
        <begin position="50"/>
        <end position="83"/>
    </location>
</feature>
<reference evidence="2" key="1">
    <citation type="submission" date="2023-06" db="EMBL/GenBank/DDBJ databases">
        <title>Survivors Of The Sea: Transcriptome response of Skeletonema marinoi to long-term dormancy.</title>
        <authorList>
            <person name="Pinder M.I.M."/>
            <person name="Kourtchenko O."/>
            <person name="Robertson E.K."/>
            <person name="Larsson T."/>
            <person name="Maumus F."/>
            <person name="Osuna-Cruz C.M."/>
            <person name="Vancaester E."/>
            <person name="Stenow R."/>
            <person name="Vandepoele K."/>
            <person name="Ploug H."/>
            <person name="Bruchert V."/>
            <person name="Godhe A."/>
            <person name="Topel M."/>
        </authorList>
    </citation>
    <scope>NUCLEOTIDE SEQUENCE</scope>
    <source>
        <strain evidence="2">R05AC</strain>
    </source>
</reference>
<evidence type="ECO:0000256" key="1">
    <source>
        <dbReference type="SAM" id="MobiDB-lite"/>
    </source>
</evidence>
<protein>
    <submittedName>
        <fullName evidence="2">Histidine phosphatase family protein</fullName>
        <ecNumber evidence="2">3.1.3.-</ecNumber>
    </submittedName>
</protein>
<dbReference type="InterPro" id="IPR013078">
    <property type="entry name" value="His_Pase_superF_clade-1"/>
</dbReference>
<dbReference type="GO" id="GO:0005737">
    <property type="term" value="C:cytoplasm"/>
    <property type="evidence" value="ECO:0007669"/>
    <property type="project" value="TreeGrafter"/>
</dbReference>
<dbReference type="InterPro" id="IPR029033">
    <property type="entry name" value="His_PPase_superfam"/>
</dbReference>
<dbReference type="EMBL" id="JATAAI010000030">
    <property type="protein sequence ID" value="KAK1736127.1"/>
    <property type="molecule type" value="Genomic_DNA"/>
</dbReference>
<comment type="caution">
    <text evidence="2">The sequence shown here is derived from an EMBL/GenBank/DDBJ whole genome shotgun (WGS) entry which is preliminary data.</text>
</comment>